<evidence type="ECO:0000313" key="3">
    <source>
        <dbReference type="EMBL" id="GEN58972.1"/>
    </source>
</evidence>
<dbReference type="SUPFAM" id="SSF55315">
    <property type="entry name" value="L30e-like"/>
    <property type="match status" value="1"/>
</dbReference>
<dbReference type="Gene3D" id="3.30.1230.10">
    <property type="entry name" value="YlxR-like"/>
    <property type="match status" value="1"/>
</dbReference>
<dbReference type="Gene3D" id="3.30.1330.30">
    <property type="match status" value="1"/>
</dbReference>
<evidence type="ECO:0000256" key="1">
    <source>
        <dbReference type="SAM" id="MobiDB-lite"/>
    </source>
</evidence>
<evidence type="ECO:0000259" key="2">
    <source>
        <dbReference type="Pfam" id="PF04296"/>
    </source>
</evidence>
<dbReference type="Proteomes" id="UP000321635">
    <property type="component" value="Unassembled WGS sequence"/>
</dbReference>
<organism evidence="3 4">
    <name type="scientific">Acetobacter nitrogenifigens DSM 23921 = NBRC 105050</name>
    <dbReference type="NCBI Taxonomy" id="1120919"/>
    <lineage>
        <taxon>Bacteria</taxon>
        <taxon>Pseudomonadati</taxon>
        <taxon>Pseudomonadota</taxon>
        <taxon>Alphaproteobacteria</taxon>
        <taxon>Acetobacterales</taxon>
        <taxon>Acetobacteraceae</taxon>
        <taxon>Acetobacter</taxon>
    </lineage>
</organism>
<gene>
    <name evidence="3" type="ORF">ANI02nite_08560</name>
</gene>
<dbReference type="EMBL" id="BJYF01000003">
    <property type="protein sequence ID" value="GEN58972.1"/>
    <property type="molecule type" value="Genomic_DNA"/>
</dbReference>
<comment type="caution">
    <text evidence="3">The sequence shown here is derived from an EMBL/GenBank/DDBJ whole genome shotgun (WGS) entry which is preliminary data.</text>
</comment>
<dbReference type="AlphaFoldDB" id="A0A511X7Q6"/>
<dbReference type="Pfam" id="PF04296">
    <property type="entry name" value="YlxR"/>
    <property type="match status" value="1"/>
</dbReference>
<dbReference type="CDD" id="cd00279">
    <property type="entry name" value="YlxR"/>
    <property type="match status" value="1"/>
</dbReference>
<dbReference type="NCBIfam" id="NF006622">
    <property type="entry name" value="PRK09190.1"/>
    <property type="match status" value="1"/>
</dbReference>
<feature type="domain" description="YlxR" evidence="2">
    <location>
        <begin position="59"/>
        <end position="131"/>
    </location>
</feature>
<dbReference type="STRING" id="1120919.GCA_000429165_00878"/>
<proteinExistence type="predicted"/>
<dbReference type="InterPro" id="IPR029064">
    <property type="entry name" value="Ribosomal_eL30-like_sf"/>
</dbReference>
<feature type="region of interest" description="Disordered" evidence="1">
    <location>
        <begin position="25"/>
        <end position="57"/>
    </location>
</feature>
<name>A0A511X7Q6_9PROT</name>
<reference evidence="3 4" key="1">
    <citation type="submission" date="2019-07" db="EMBL/GenBank/DDBJ databases">
        <title>Whole genome shotgun sequence of Acetobacter nitrogenifigens NBRC 105050.</title>
        <authorList>
            <person name="Hosoyama A."/>
            <person name="Uohara A."/>
            <person name="Ohji S."/>
            <person name="Ichikawa N."/>
        </authorList>
    </citation>
    <scope>NUCLEOTIDE SEQUENCE [LARGE SCALE GENOMIC DNA]</scope>
    <source>
        <strain evidence="3 4">NBRC 105050</strain>
    </source>
</reference>
<evidence type="ECO:0000313" key="4">
    <source>
        <dbReference type="Proteomes" id="UP000321635"/>
    </source>
</evidence>
<dbReference type="SUPFAM" id="SSF64376">
    <property type="entry name" value="YlxR-like"/>
    <property type="match status" value="1"/>
</dbReference>
<dbReference type="PANTHER" id="PTHR34215">
    <property type="entry name" value="BLL0784 PROTEIN"/>
    <property type="match status" value="1"/>
</dbReference>
<keyword evidence="4" id="KW-1185">Reference proteome</keyword>
<dbReference type="InterPro" id="IPR007393">
    <property type="entry name" value="YlxR_dom"/>
</dbReference>
<dbReference type="InterPro" id="IPR035931">
    <property type="entry name" value="YlxR-like_sf"/>
</dbReference>
<sequence>MLASRGRLLLSTNPNETNRHIHAISTAQSSSSGEGDATAQVVGADGGDDDGDDEKGPLRRCIVTRERGAPETMLRFVVGPDRVVVPDLSARLPGRGMWLSARRDVLETARTRGAFARAARDQVVVPSDLAEVIEIGLLRRLTEILGLARRAGQSVCGYAKVREWIEARRAGVIVQASDGSVDERARIMSGARDLPVVASLAASALGQVFGRERVVHAALQAGPLASRLRHESERFAGMASRSAPLASGRSGDGVTGG</sequence>
<protein>
    <recommendedName>
        <fullName evidence="2">YlxR domain-containing protein</fullName>
    </recommendedName>
</protein>
<dbReference type="InterPro" id="IPR037465">
    <property type="entry name" value="YlxR"/>
</dbReference>
<accession>A0A511X7Q6</accession>
<dbReference type="PANTHER" id="PTHR34215:SF1">
    <property type="entry name" value="YLXR DOMAIN-CONTAINING PROTEIN"/>
    <property type="match status" value="1"/>
</dbReference>